<dbReference type="EMBL" id="JABJRC010000002">
    <property type="protein sequence ID" value="NOL40547.1"/>
    <property type="molecule type" value="Genomic_DNA"/>
</dbReference>
<reference evidence="1 4" key="2">
    <citation type="submission" date="2020-08" db="EMBL/GenBank/DDBJ databases">
        <title>Sequencing the genomes of 1000 actinobacteria strains.</title>
        <authorList>
            <person name="Klenk H.-P."/>
        </authorList>
    </citation>
    <scope>NUCLEOTIDE SEQUENCE [LARGE SCALE GENOMIC DNA]</scope>
    <source>
        <strain evidence="1 4">DSM 15626</strain>
    </source>
</reference>
<dbReference type="RefSeq" id="WP_171673040.1">
    <property type="nucleotide sequence ID" value="NZ_BAAAGT010000002.1"/>
</dbReference>
<proteinExistence type="predicted"/>
<organism evidence="2 3">
    <name type="scientific">Kribbella sandramycini</name>
    <dbReference type="NCBI Taxonomy" id="60450"/>
    <lineage>
        <taxon>Bacteria</taxon>
        <taxon>Bacillati</taxon>
        <taxon>Actinomycetota</taxon>
        <taxon>Actinomycetes</taxon>
        <taxon>Propionibacteriales</taxon>
        <taxon>Kribbellaceae</taxon>
        <taxon>Kribbella</taxon>
    </lineage>
</organism>
<evidence type="ECO:0000313" key="2">
    <source>
        <dbReference type="EMBL" id="NOL40547.1"/>
    </source>
</evidence>
<accession>A0A7Y4NY41</accession>
<comment type="caution">
    <text evidence="2">The sequence shown here is derived from an EMBL/GenBank/DDBJ whole genome shotgun (WGS) entry which is preliminary data.</text>
</comment>
<reference evidence="2 3" key="1">
    <citation type="submission" date="2020-05" db="EMBL/GenBank/DDBJ databases">
        <title>Genome sequence of Kribbella sandramycini ATCC 39419.</title>
        <authorList>
            <person name="Maclea K.S."/>
            <person name="Fair J.L."/>
        </authorList>
    </citation>
    <scope>NUCLEOTIDE SEQUENCE [LARGE SCALE GENOMIC DNA]</scope>
    <source>
        <strain evidence="2 3">ATCC 39419</strain>
    </source>
</reference>
<keyword evidence="3" id="KW-1185">Reference proteome</keyword>
<evidence type="ECO:0000313" key="3">
    <source>
        <dbReference type="Proteomes" id="UP000534306"/>
    </source>
</evidence>
<dbReference type="AlphaFoldDB" id="A0A7Y4NY41"/>
<name>A0A7Y4NY41_9ACTN</name>
<evidence type="ECO:0000313" key="1">
    <source>
        <dbReference type="EMBL" id="MBB6569618.1"/>
    </source>
</evidence>
<protein>
    <submittedName>
        <fullName evidence="2">Uncharacterized protein</fullName>
    </submittedName>
</protein>
<dbReference type="Proteomes" id="UP000534306">
    <property type="component" value="Unassembled WGS sequence"/>
</dbReference>
<sequence length="45" mass="4720">MDVQVPDAAPGMTPAVARVLRRILGRLVEAKRRADGAAGSEMEAS</sequence>
<dbReference type="EMBL" id="JACHKF010000001">
    <property type="protein sequence ID" value="MBB6569618.1"/>
    <property type="molecule type" value="Genomic_DNA"/>
</dbReference>
<evidence type="ECO:0000313" key="4">
    <source>
        <dbReference type="Proteomes" id="UP000553957"/>
    </source>
</evidence>
<gene>
    <name evidence="1" type="ORF">HNR71_005255</name>
    <name evidence="2" type="ORF">HPO96_09850</name>
</gene>
<dbReference type="Proteomes" id="UP000553957">
    <property type="component" value="Unassembled WGS sequence"/>
</dbReference>